<feature type="domain" description="Tudor" evidence="2">
    <location>
        <begin position="113"/>
        <end position="175"/>
    </location>
</feature>
<protein>
    <recommendedName>
        <fullName evidence="2">Tudor domain-containing protein</fullName>
    </recommendedName>
</protein>
<gene>
    <name evidence="3" type="ORF">B0A50_04938</name>
</gene>
<reference evidence="3 4" key="1">
    <citation type="submission" date="2017-03" db="EMBL/GenBank/DDBJ databases">
        <title>Genomes of endolithic fungi from Antarctica.</title>
        <authorList>
            <person name="Coleine C."/>
            <person name="Masonjones S."/>
            <person name="Stajich J.E."/>
        </authorList>
    </citation>
    <scope>NUCLEOTIDE SEQUENCE [LARGE SCALE GENOMIC DNA]</scope>
    <source>
        <strain evidence="3 4">CCFEE 6315</strain>
    </source>
</reference>
<dbReference type="Proteomes" id="UP000308549">
    <property type="component" value="Unassembled WGS sequence"/>
</dbReference>
<dbReference type="AlphaFoldDB" id="A0A4U0TY03"/>
<sequence>MGSNELSRLQAELAECEENINTCNDMLAFEPDDAGANETKAMMEELIKDLTAQIEAETAKQSAAAPPPPPLAASDDAFGSLPKFDMSQHPKFKDQSTDAPPPPPTEEPQQPAIFEVKNTVMAKYKEDRQWYQATIVSRTGSTADPVYTVTFKGYGNTETKRKHEIRPMNAESKKRKADGTLAVPAAPPPASPKAVAAGSGHVISAAPAVDTSLVQPRREPSKVSDGPTRMAPEPKKLKGNKALEKGKSSWNSWQKSGPKKPVSGAVKRKESMFKTPDNPNARVGFTGSGKAMTKDQARGKWKYGADDEED</sequence>
<dbReference type="OrthoDB" id="79171at2759"/>
<dbReference type="EMBL" id="NAJL01000023">
    <property type="protein sequence ID" value="TKA27328.1"/>
    <property type="molecule type" value="Genomic_DNA"/>
</dbReference>
<evidence type="ECO:0000313" key="3">
    <source>
        <dbReference type="EMBL" id="TKA27328.1"/>
    </source>
</evidence>
<proteinExistence type="predicted"/>
<dbReference type="PROSITE" id="PS50304">
    <property type="entry name" value="TUDOR"/>
    <property type="match status" value="1"/>
</dbReference>
<accession>A0A4U0TY03</accession>
<dbReference type="Pfam" id="PF00567">
    <property type="entry name" value="TUDOR"/>
    <property type="match status" value="1"/>
</dbReference>
<dbReference type="SMART" id="SM00333">
    <property type="entry name" value="TUDOR"/>
    <property type="match status" value="1"/>
</dbReference>
<name>A0A4U0TY03_9PEZI</name>
<feature type="compositionally biased region" description="Basic and acidic residues" evidence="1">
    <location>
        <begin position="86"/>
        <end position="96"/>
    </location>
</feature>
<comment type="caution">
    <text evidence="3">The sequence shown here is derived from an EMBL/GenBank/DDBJ whole genome shotgun (WGS) entry which is preliminary data.</text>
</comment>
<evidence type="ECO:0000313" key="4">
    <source>
        <dbReference type="Proteomes" id="UP000308549"/>
    </source>
</evidence>
<dbReference type="Gene3D" id="2.30.30.140">
    <property type="match status" value="1"/>
</dbReference>
<organism evidence="3 4">
    <name type="scientific">Salinomyces thailandicus</name>
    <dbReference type="NCBI Taxonomy" id="706561"/>
    <lineage>
        <taxon>Eukaryota</taxon>
        <taxon>Fungi</taxon>
        <taxon>Dikarya</taxon>
        <taxon>Ascomycota</taxon>
        <taxon>Pezizomycotina</taxon>
        <taxon>Dothideomycetes</taxon>
        <taxon>Dothideomycetidae</taxon>
        <taxon>Mycosphaerellales</taxon>
        <taxon>Teratosphaeriaceae</taxon>
        <taxon>Salinomyces</taxon>
    </lineage>
</organism>
<feature type="compositionally biased region" description="Basic and acidic residues" evidence="1">
    <location>
        <begin position="232"/>
        <end position="247"/>
    </location>
</feature>
<evidence type="ECO:0000259" key="2">
    <source>
        <dbReference type="PROSITE" id="PS50304"/>
    </source>
</evidence>
<evidence type="ECO:0000256" key="1">
    <source>
        <dbReference type="SAM" id="MobiDB-lite"/>
    </source>
</evidence>
<dbReference type="SUPFAM" id="SSF63748">
    <property type="entry name" value="Tudor/PWWP/MBT"/>
    <property type="match status" value="1"/>
</dbReference>
<dbReference type="InterPro" id="IPR002999">
    <property type="entry name" value="Tudor"/>
</dbReference>
<feature type="region of interest" description="Disordered" evidence="1">
    <location>
        <begin position="48"/>
        <end position="113"/>
    </location>
</feature>
<keyword evidence="4" id="KW-1185">Reference proteome</keyword>
<feature type="region of interest" description="Disordered" evidence="1">
    <location>
        <begin position="157"/>
        <end position="310"/>
    </location>
</feature>